<evidence type="ECO:0000313" key="2">
    <source>
        <dbReference type="EMBL" id="KKP64091.1"/>
    </source>
</evidence>
<dbReference type="Proteomes" id="UP000033866">
    <property type="component" value="Unassembled WGS sequence"/>
</dbReference>
<protein>
    <submittedName>
        <fullName evidence="2">Uncharacterized protein</fullName>
    </submittedName>
</protein>
<gene>
    <name evidence="2" type="ORF">UR61_C0054G0007</name>
</gene>
<feature type="compositionally biased region" description="Polar residues" evidence="1">
    <location>
        <begin position="25"/>
        <end position="66"/>
    </location>
</feature>
<feature type="non-terminal residue" evidence="2">
    <location>
        <position position="130"/>
    </location>
</feature>
<accession>A0A0G0BKG1</accession>
<evidence type="ECO:0000256" key="1">
    <source>
        <dbReference type="SAM" id="MobiDB-lite"/>
    </source>
</evidence>
<dbReference type="EMBL" id="LBPV01000054">
    <property type="protein sequence ID" value="KKP64091.1"/>
    <property type="molecule type" value="Genomic_DNA"/>
</dbReference>
<comment type="caution">
    <text evidence="2">The sequence shown here is derived from an EMBL/GenBank/DDBJ whole genome shotgun (WGS) entry which is preliminary data.</text>
</comment>
<sequence length="130" mass="13800">MDDQTNNNTGMNINDLSGIPPVGNDYNSMQPVANPSSGDFNATANTLNETPQPVSMDMNTPLANNFNPPPMPSPDISEGSSQPFSMNPSMDSNEEVDLNSVPGVTDLPMPTEQPTQPVEVNPMPEAVVTP</sequence>
<proteinExistence type="predicted"/>
<organism evidence="2 3">
    <name type="scientific">candidate division WS6 bacterium GW2011_GWE1_34_7</name>
    <dbReference type="NCBI Taxonomy" id="1619093"/>
    <lineage>
        <taxon>Bacteria</taxon>
        <taxon>Candidatus Dojkabacteria</taxon>
    </lineage>
</organism>
<reference evidence="2 3" key="1">
    <citation type="journal article" date="2015" name="Nature">
        <title>rRNA introns, odd ribosomes, and small enigmatic genomes across a large radiation of phyla.</title>
        <authorList>
            <person name="Brown C.T."/>
            <person name="Hug L.A."/>
            <person name="Thomas B.C."/>
            <person name="Sharon I."/>
            <person name="Castelle C.J."/>
            <person name="Singh A."/>
            <person name="Wilkins M.J."/>
            <person name="Williams K.H."/>
            <person name="Banfield J.F."/>
        </authorList>
    </citation>
    <scope>NUCLEOTIDE SEQUENCE [LARGE SCALE GENOMIC DNA]</scope>
</reference>
<feature type="compositionally biased region" description="Polar residues" evidence="1">
    <location>
        <begin position="78"/>
        <end position="91"/>
    </location>
</feature>
<evidence type="ECO:0000313" key="3">
    <source>
        <dbReference type="Proteomes" id="UP000033866"/>
    </source>
</evidence>
<feature type="region of interest" description="Disordered" evidence="1">
    <location>
        <begin position="1"/>
        <end position="130"/>
    </location>
</feature>
<name>A0A0G0BKG1_9BACT</name>
<dbReference type="AlphaFoldDB" id="A0A0G0BKG1"/>
<feature type="compositionally biased region" description="Polar residues" evidence="1">
    <location>
        <begin position="1"/>
        <end position="15"/>
    </location>
</feature>